<dbReference type="InterPro" id="IPR043502">
    <property type="entry name" value="DNA/RNA_pol_sf"/>
</dbReference>
<dbReference type="AlphaFoldDB" id="A0AAV4E0W5"/>
<dbReference type="Gene3D" id="3.10.10.10">
    <property type="entry name" value="HIV Type 1 Reverse Transcriptase, subunit A, domain 1"/>
    <property type="match status" value="1"/>
</dbReference>
<dbReference type="PROSITE" id="PS50878">
    <property type="entry name" value="RT_POL"/>
    <property type="match status" value="1"/>
</dbReference>
<evidence type="ECO:0000256" key="1">
    <source>
        <dbReference type="ARBA" id="ARBA00023268"/>
    </source>
</evidence>
<dbReference type="EMBL" id="BLXT01008590">
    <property type="protein sequence ID" value="GFO50193.1"/>
    <property type="molecule type" value="Genomic_DNA"/>
</dbReference>
<dbReference type="InterPro" id="IPR043128">
    <property type="entry name" value="Rev_trsase/Diguanyl_cyclase"/>
</dbReference>
<dbReference type="PANTHER" id="PTHR37984:SF5">
    <property type="entry name" value="PROTEIN NYNRIN-LIKE"/>
    <property type="match status" value="1"/>
</dbReference>
<dbReference type="Pfam" id="PF17919">
    <property type="entry name" value="RT_RNaseH_2"/>
    <property type="match status" value="1"/>
</dbReference>
<dbReference type="InterPro" id="IPR000477">
    <property type="entry name" value="RT_dom"/>
</dbReference>
<keyword evidence="4" id="KW-1185">Reference proteome</keyword>
<dbReference type="FunFam" id="3.30.70.270:FF:000020">
    <property type="entry name" value="Transposon Tf2-6 polyprotein-like Protein"/>
    <property type="match status" value="1"/>
</dbReference>
<dbReference type="Pfam" id="PF00078">
    <property type="entry name" value="RVT_1"/>
    <property type="match status" value="1"/>
</dbReference>
<dbReference type="Proteomes" id="UP000735302">
    <property type="component" value="Unassembled WGS sequence"/>
</dbReference>
<dbReference type="InterPro" id="IPR050951">
    <property type="entry name" value="Retrovirus_Pol_polyprotein"/>
</dbReference>
<dbReference type="InterPro" id="IPR041577">
    <property type="entry name" value="RT_RNaseH_2"/>
</dbReference>
<dbReference type="CDD" id="cd01647">
    <property type="entry name" value="RT_LTR"/>
    <property type="match status" value="1"/>
</dbReference>
<dbReference type="PANTHER" id="PTHR37984">
    <property type="entry name" value="PROTEIN CBG26694"/>
    <property type="match status" value="1"/>
</dbReference>
<keyword evidence="1" id="KW-0511">Multifunctional enzyme</keyword>
<evidence type="ECO:0000313" key="4">
    <source>
        <dbReference type="Proteomes" id="UP000735302"/>
    </source>
</evidence>
<protein>
    <submittedName>
        <fullName evidence="3">Pol polyprotein</fullName>
    </submittedName>
</protein>
<comment type="caution">
    <text evidence="3">The sequence shown here is derived from an EMBL/GenBank/DDBJ whole genome shotgun (WGS) entry which is preliminary data.</text>
</comment>
<feature type="domain" description="Reverse transcriptase" evidence="2">
    <location>
        <begin position="46"/>
        <end position="224"/>
    </location>
</feature>
<dbReference type="Gene3D" id="3.30.70.270">
    <property type="match status" value="2"/>
</dbReference>
<evidence type="ECO:0000259" key="2">
    <source>
        <dbReference type="PROSITE" id="PS50878"/>
    </source>
</evidence>
<sequence length="346" mass="39123">MTDVPGRTNIYTYDLKLTSTTLIRKKPYPVPQALKETLREEIKAMLDAGIIEPSERPYWSPAVVVKKKDGTNRHCVDFRDLNNTTEFDAEPMERLDDLFQQIGIESNFVSKIDLSEGYYQIPLAESAKPMTAFATELGLMQFRVLHFGLQGAPAAFSRMMRKVLSGLSNVKSYIDDIVVHHARWDDHVKGLQLVLQRLKDVGLTARPSKCSLGFQQVEFLGHQIGNGKLAPTASEVEAIRNAEPPRTKKQLRSFFGLAGFYRRYVPNFSAVVSPLTDATRAGMPNNIRWEEPQERAFTYVKKCLSSELVLRLRVFERPFILATDARDTGVGAVFQQEYEDGTFPVV</sequence>
<evidence type="ECO:0000313" key="3">
    <source>
        <dbReference type="EMBL" id="GFO50193.1"/>
    </source>
</evidence>
<dbReference type="GO" id="GO:0003824">
    <property type="term" value="F:catalytic activity"/>
    <property type="evidence" value="ECO:0007669"/>
    <property type="project" value="UniProtKB-KW"/>
</dbReference>
<accession>A0AAV4E0W5</accession>
<proteinExistence type="predicted"/>
<reference evidence="3 4" key="1">
    <citation type="journal article" date="2021" name="Elife">
        <title>Chloroplast acquisition without the gene transfer in kleptoplastic sea slugs, Plakobranchus ocellatus.</title>
        <authorList>
            <person name="Maeda T."/>
            <person name="Takahashi S."/>
            <person name="Yoshida T."/>
            <person name="Shimamura S."/>
            <person name="Takaki Y."/>
            <person name="Nagai Y."/>
            <person name="Toyoda A."/>
            <person name="Suzuki Y."/>
            <person name="Arimoto A."/>
            <person name="Ishii H."/>
            <person name="Satoh N."/>
            <person name="Nishiyama T."/>
            <person name="Hasebe M."/>
            <person name="Maruyama T."/>
            <person name="Minagawa J."/>
            <person name="Obokata J."/>
            <person name="Shigenobu S."/>
        </authorList>
    </citation>
    <scope>NUCLEOTIDE SEQUENCE [LARGE SCALE GENOMIC DNA]</scope>
</reference>
<organism evidence="3 4">
    <name type="scientific">Plakobranchus ocellatus</name>
    <dbReference type="NCBI Taxonomy" id="259542"/>
    <lineage>
        <taxon>Eukaryota</taxon>
        <taxon>Metazoa</taxon>
        <taxon>Spiralia</taxon>
        <taxon>Lophotrochozoa</taxon>
        <taxon>Mollusca</taxon>
        <taxon>Gastropoda</taxon>
        <taxon>Heterobranchia</taxon>
        <taxon>Euthyneura</taxon>
        <taxon>Panpulmonata</taxon>
        <taxon>Sacoglossa</taxon>
        <taxon>Placobranchoidea</taxon>
        <taxon>Plakobranchidae</taxon>
        <taxon>Plakobranchus</taxon>
    </lineage>
</organism>
<gene>
    <name evidence="3" type="ORF">PoB_007669800</name>
</gene>
<dbReference type="SUPFAM" id="SSF56672">
    <property type="entry name" value="DNA/RNA polymerases"/>
    <property type="match status" value="1"/>
</dbReference>
<name>A0AAV4E0W5_9GAST</name>